<comment type="function">
    <text evidence="3">Required for nuclear movement. May interact between microtubules and nuclei and/or may be involved in the generation of force used to move nuclei during interphase.</text>
</comment>
<dbReference type="GO" id="GO:0006457">
    <property type="term" value="P:protein folding"/>
    <property type="evidence" value="ECO:0007669"/>
    <property type="project" value="TreeGrafter"/>
</dbReference>
<name>A0A170QYF1_9ASCO</name>
<evidence type="ECO:0000313" key="6">
    <source>
        <dbReference type="EMBL" id="ANB15975.1"/>
    </source>
</evidence>
<evidence type="ECO:0000256" key="3">
    <source>
        <dbReference type="ARBA" id="ARBA00059400"/>
    </source>
</evidence>
<evidence type="ECO:0000256" key="1">
    <source>
        <dbReference type="ARBA" id="ARBA00004496"/>
    </source>
</evidence>
<dbReference type="PANTHER" id="PTHR12356">
    <property type="entry name" value="NUCLEAR MOVEMENT PROTEIN NUDC"/>
    <property type="match status" value="1"/>
</dbReference>
<dbReference type="InterPro" id="IPR007052">
    <property type="entry name" value="CS_dom"/>
</dbReference>
<keyword evidence="7" id="KW-1185">Reference proteome</keyword>
<dbReference type="FunFam" id="2.60.40.790:FF:000001">
    <property type="entry name" value="Nuclear migration protein nudC"/>
    <property type="match status" value="1"/>
</dbReference>
<organism evidence="6 7">
    <name type="scientific">Sugiyamaella lignohabitans</name>
    <dbReference type="NCBI Taxonomy" id="796027"/>
    <lineage>
        <taxon>Eukaryota</taxon>
        <taxon>Fungi</taxon>
        <taxon>Dikarya</taxon>
        <taxon>Ascomycota</taxon>
        <taxon>Saccharomycotina</taxon>
        <taxon>Dipodascomycetes</taxon>
        <taxon>Dipodascales</taxon>
        <taxon>Trichomonascaceae</taxon>
        <taxon>Sugiyamaella</taxon>
    </lineage>
</organism>
<gene>
    <name evidence="6" type="ORF">AWJ20_3624</name>
</gene>
<dbReference type="PROSITE" id="PS51203">
    <property type="entry name" value="CS"/>
    <property type="match status" value="1"/>
</dbReference>
<comment type="subcellular location">
    <subcellularLocation>
        <location evidence="1">Cytoplasm</location>
    </subcellularLocation>
</comment>
<dbReference type="Gene3D" id="2.60.40.790">
    <property type="match status" value="1"/>
</dbReference>
<evidence type="ECO:0000313" key="7">
    <source>
        <dbReference type="Proteomes" id="UP000189580"/>
    </source>
</evidence>
<dbReference type="SUPFAM" id="SSF49764">
    <property type="entry name" value="HSP20-like chaperones"/>
    <property type="match status" value="1"/>
</dbReference>
<evidence type="ECO:0000259" key="5">
    <source>
        <dbReference type="PROSITE" id="PS51203"/>
    </source>
</evidence>
<dbReference type="Pfam" id="PF04969">
    <property type="entry name" value="CS"/>
    <property type="match status" value="1"/>
</dbReference>
<dbReference type="InterPro" id="IPR008978">
    <property type="entry name" value="HSP20-like_chaperone"/>
</dbReference>
<dbReference type="EMBL" id="CP014503">
    <property type="protein sequence ID" value="ANB15975.1"/>
    <property type="molecule type" value="Genomic_DNA"/>
</dbReference>
<dbReference type="OrthoDB" id="416217at2759"/>
<reference evidence="6 7" key="1">
    <citation type="submission" date="2016-02" db="EMBL/GenBank/DDBJ databases">
        <title>Complete genome sequence and transcriptome regulation of the pentose utilising yeast Sugiyamaella lignohabitans.</title>
        <authorList>
            <person name="Bellasio M."/>
            <person name="Peymann A."/>
            <person name="Valli M."/>
            <person name="Sipitzky M."/>
            <person name="Graf A."/>
            <person name="Sauer M."/>
            <person name="Marx H."/>
            <person name="Mattanovich D."/>
        </authorList>
    </citation>
    <scope>NUCLEOTIDE SEQUENCE [LARGE SCALE GENOMIC DNA]</scope>
    <source>
        <strain evidence="6 7">CBS 10342</strain>
    </source>
</reference>
<dbReference type="GO" id="GO:0051082">
    <property type="term" value="F:unfolded protein binding"/>
    <property type="evidence" value="ECO:0007669"/>
    <property type="project" value="TreeGrafter"/>
</dbReference>
<dbReference type="Proteomes" id="UP000189580">
    <property type="component" value="Chromosome b"/>
</dbReference>
<dbReference type="PANTHER" id="PTHR12356:SF3">
    <property type="entry name" value="NUCLEAR MIGRATION PROTEIN NUDC"/>
    <property type="match status" value="1"/>
</dbReference>
<keyword evidence="2" id="KW-0963">Cytoplasm</keyword>
<sequence length="169" mass="19316">MAAHVPKYTFKQTLEDVTVTIPLSAKTRAKFVNVKLGNSSIEAALKSTPDDYLIKGTLFNEIIVDESTWSVVDQEELVFNLEKVNKTEWWPHVVTTDPKIDVTKIQPENSKLSDLDDETRGMVEKMMFDQKQKQAGLPSSDELKKRQTLEKFKAMHPELDFSKVDMNNI</sequence>
<feature type="domain" description="CS" evidence="5">
    <location>
        <begin position="3"/>
        <end position="94"/>
    </location>
</feature>
<dbReference type="InterPro" id="IPR037898">
    <property type="entry name" value="NudC_fam"/>
</dbReference>
<protein>
    <recommendedName>
        <fullName evidence="4">Nuclear movement protein nudC</fullName>
    </recommendedName>
</protein>
<accession>A0A170QYF1</accession>
<dbReference type="CDD" id="cd06467">
    <property type="entry name" value="p23_NUDC_like"/>
    <property type="match status" value="1"/>
</dbReference>
<dbReference type="KEGG" id="slb:AWJ20_3624"/>
<evidence type="ECO:0000256" key="2">
    <source>
        <dbReference type="ARBA" id="ARBA00022490"/>
    </source>
</evidence>
<dbReference type="RefSeq" id="XP_018738452.1">
    <property type="nucleotide sequence ID" value="XM_018880654.1"/>
</dbReference>
<dbReference type="GO" id="GO:0005737">
    <property type="term" value="C:cytoplasm"/>
    <property type="evidence" value="ECO:0007669"/>
    <property type="project" value="UniProtKB-SubCell"/>
</dbReference>
<dbReference type="GeneID" id="30035667"/>
<dbReference type="AlphaFoldDB" id="A0A170QYF1"/>
<proteinExistence type="predicted"/>
<evidence type="ECO:0000256" key="4">
    <source>
        <dbReference type="ARBA" id="ARBA00068398"/>
    </source>
</evidence>